<evidence type="ECO:0000259" key="10">
    <source>
        <dbReference type="Pfam" id="PF04083"/>
    </source>
</evidence>
<evidence type="ECO:0000313" key="12">
    <source>
        <dbReference type="Proteomes" id="UP001321473"/>
    </source>
</evidence>
<dbReference type="FunFam" id="3.40.50.1820:FF:000057">
    <property type="entry name" value="Lipase"/>
    <property type="match status" value="1"/>
</dbReference>
<dbReference type="Pfam" id="PF04083">
    <property type="entry name" value="Abhydro_lipase"/>
    <property type="match status" value="1"/>
</dbReference>
<protein>
    <recommendedName>
        <fullName evidence="7">Lipase</fullName>
    </recommendedName>
</protein>
<accession>A0AAQ4D4Y8</accession>
<sequence length="412" mass="45732">MGAWSGRSEPGLFVAFVLAAAAFSVASAEDELALQARLSPCELIRYHGYPCETSYATTDDGYVLEVDHVPHGRNDSVSAESATPRYPILLLPVFCSAADVWFLNYPSQTPGFLFADAGFDVWAMNSREAKPYSKHKTLSQDDPSYWQWSFDEIGRYDVPATIDHVLKATGAPKLTLVALSQGAVTTLVLLSSRPEYNDKVDLVIAYGPVANLTHAGPPLSLALPILPPMLRVLDPFSRGAFLGASDGLQRVVTSFCEVVTGQVCSIVVTLSLFSSPHQLNETRMPVYAGHWPVGTTIQNMRHYYQMYKAKNFVMYDHGLKENLWRYGQRKPPPYPLERITSPYAIFSSEGDLVADTQDVADLVARLGQAVIFHRVVPQKTLRHLDFALGYKANDFLHEVAIDLIQKHATHWQ</sequence>
<dbReference type="EMBL" id="JARKHS020035142">
    <property type="protein sequence ID" value="KAK8757528.1"/>
    <property type="molecule type" value="Genomic_DNA"/>
</dbReference>
<feature type="domain" description="Partial AB-hydrolase lipase" evidence="10">
    <location>
        <begin position="42"/>
        <end position="104"/>
    </location>
</feature>
<comment type="caution">
    <text evidence="11">The sequence shown here is derived from an EMBL/GenBank/DDBJ whole genome shotgun (WGS) entry which is preliminary data.</text>
</comment>
<dbReference type="InterPro" id="IPR006693">
    <property type="entry name" value="AB_hydrolase_lipase"/>
</dbReference>
<dbReference type="PIRSF" id="PIRSF000862">
    <property type="entry name" value="Steryl_ester_lip"/>
    <property type="match status" value="1"/>
</dbReference>
<keyword evidence="4 7" id="KW-0442">Lipid degradation</keyword>
<dbReference type="InterPro" id="IPR029058">
    <property type="entry name" value="AB_hydrolase_fold"/>
</dbReference>
<comment type="similarity">
    <text evidence="1 7">Belongs to the AB hydrolase superfamily. Lipase family.</text>
</comment>
<reference evidence="11 12" key="1">
    <citation type="journal article" date="2023" name="Arcadia Sci">
        <title>De novo assembly of a long-read Amblyomma americanum tick genome.</title>
        <authorList>
            <person name="Chou S."/>
            <person name="Poskanzer K.E."/>
            <person name="Rollins M."/>
            <person name="Thuy-Boun P.S."/>
        </authorList>
    </citation>
    <scope>NUCLEOTIDE SEQUENCE [LARGE SCALE GENOMIC DNA]</scope>
    <source>
        <strain evidence="11">F_SG_1</strain>
        <tissue evidence="11">Salivary glands</tissue>
    </source>
</reference>
<gene>
    <name evidence="11" type="ORF">V5799_004842</name>
</gene>
<evidence type="ECO:0000256" key="4">
    <source>
        <dbReference type="ARBA" id="ARBA00022963"/>
    </source>
</evidence>
<evidence type="ECO:0000256" key="2">
    <source>
        <dbReference type="ARBA" id="ARBA00022729"/>
    </source>
</evidence>
<dbReference type="Gene3D" id="3.40.50.1820">
    <property type="entry name" value="alpha/beta hydrolase"/>
    <property type="match status" value="1"/>
</dbReference>
<evidence type="ECO:0000256" key="3">
    <source>
        <dbReference type="ARBA" id="ARBA00022801"/>
    </source>
</evidence>
<feature type="chain" id="PRO_5042823801" description="Lipase" evidence="9">
    <location>
        <begin position="29"/>
        <end position="412"/>
    </location>
</feature>
<dbReference type="InterPro" id="IPR025483">
    <property type="entry name" value="Lipase_euk"/>
</dbReference>
<evidence type="ECO:0000313" key="11">
    <source>
        <dbReference type="EMBL" id="KAK8757528.1"/>
    </source>
</evidence>
<name>A0AAQ4D4Y8_AMBAM</name>
<evidence type="ECO:0000256" key="7">
    <source>
        <dbReference type="PIRNR" id="PIRNR000862"/>
    </source>
</evidence>
<dbReference type="Proteomes" id="UP001321473">
    <property type="component" value="Unassembled WGS sequence"/>
</dbReference>
<dbReference type="AlphaFoldDB" id="A0AAQ4D4Y8"/>
<proteinExistence type="inferred from homology"/>
<keyword evidence="6" id="KW-0325">Glycoprotein</keyword>
<keyword evidence="3 7" id="KW-0378">Hydrolase</keyword>
<evidence type="ECO:0000256" key="6">
    <source>
        <dbReference type="ARBA" id="ARBA00023180"/>
    </source>
</evidence>
<evidence type="ECO:0000256" key="1">
    <source>
        <dbReference type="ARBA" id="ARBA00010701"/>
    </source>
</evidence>
<organism evidence="11 12">
    <name type="scientific">Amblyomma americanum</name>
    <name type="common">Lone star tick</name>
    <dbReference type="NCBI Taxonomy" id="6943"/>
    <lineage>
        <taxon>Eukaryota</taxon>
        <taxon>Metazoa</taxon>
        <taxon>Ecdysozoa</taxon>
        <taxon>Arthropoda</taxon>
        <taxon>Chelicerata</taxon>
        <taxon>Arachnida</taxon>
        <taxon>Acari</taxon>
        <taxon>Parasitiformes</taxon>
        <taxon>Ixodida</taxon>
        <taxon>Ixodoidea</taxon>
        <taxon>Ixodidae</taxon>
        <taxon>Amblyomminae</taxon>
        <taxon>Amblyomma</taxon>
    </lineage>
</organism>
<feature type="active site" description="Charge relay system" evidence="8">
    <location>
        <position position="351"/>
    </location>
</feature>
<keyword evidence="12" id="KW-1185">Reference proteome</keyword>
<feature type="active site" description="Charge relay system" evidence="8">
    <location>
        <position position="383"/>
    </location>
</feature>
<keyword evidence="5" id="KW-0443">Lipid metabolism</keyword>
<feature type="active site" description="Nucleophile" evidence="8">
    <location>
        <position position="180"/>
    </location>
</feature>
<dbReference type="SUPFAM" id="SSF53474">
    <property type="entry name" value="alpha/beta-Hydrolases"/>
    <property type="match status" value="1"/>
</dbReference>
<feature type="signal peptide" evidence="9">
    <location>
        <begin position="1"/>
        <end position="28"/>
    </location>
</feature>
<evidence type="ECO:0000256" key="8">
    <source>
        <dbReference type="PIRSR" id="PIRSR000862-1"/>
    </source>
</evidence>
<dbReference type="GO" id="GO:0016042">
    <property type="term" value="P:lipid catabolic process"/>
    <property type="evidence" value="ECO:0007669"/>
    <property type="project" value="UniProtKB-KW"/>
</dbReference>
<evidence type="ECO:0000256" key="9">
    <source>
        <dbReference type="SAM" id="SignalP"/>
    </source>
</evidence>
<dbReference type="PANTHER" id="PTHR11005">
    <property type="entry name" value="LYSOSOMAL ACID LIPASE-RELATED"/>
    <property type="match status" value="1"/>
</dbReference>
<dbReference type="GO" id="GO:0016788">
    <property type="term" value="F:hydrolase activity, acting on ester bonds"/>
    <property type="evidence" value="ECO:0007669"/>
    <property type="project" value="InterPro"/>
</dbReference>
<evidence type="ECO:0000256" key="5">
    <source>
        <dbReference type="ARBA" id="ARBA00023098"/>
    </source>
</evidence>
<keyword evidence="2 9" id="KW-0732">Signal</keyword>